<keyword evidence="3" id="KW-1185">Reference proteome</keyword>
<accession>A0ABP6SLB3</accession>
<organism evidence="2 3">
    <name type="scientific">Streptomyces sannanensis</name>
    <dbReference type="NCBI Taxonomy" id="285536"/>
    <lineage>
        <taxon>Bacteria</taxon>
        <taxon>Bacillati</taxon>
        <taxon>Actinomycetota</taxon>
        <taxon>Actinomycetes</taxon>
        <taxon>Kitasatosporales</taxon>
        <taxon>Streptomycetaceae</taxon>
        <taxon>Streptomyces</taxon>
    </lineage>
</organism>
<dbReference type="RefSeq" id="WP_345043865.1">
    <property type="nucleotide sequence ID" value="NZ_BAAAYL010000001.1"/>
</dbReference>
<proteinExistence type="predicted"/>
<dbReference type="EMBL" id="BAAAYL010000001">
    <property type="protein sequence ID" value="GAA3379279.1"/>
    <property type="molecule type" value="Genomic_DNA"/>
</dbReference>
<comment type="caution">
    <text evidence="2">The sequence shown here is derived from an EMBL/GenBank/DDBJ whole genome shotgun (WGS) entry which is preliminary data.</text>
</comment>
<dbReference type="Pfam" id="PF19934">
    <property type="entry name" value="DUF6397"/>
    <property type="match status" value="1"/>
</dbReference>
<feature type="compositionally biased region" description="Basic and acidic residues" evidence="1">
    <location>
        <begin position="251"/>
        <end position="262"/>
    </location>
</feature>
<feature type="region of interest" description="Disordered" evidence="1">
    <location>
        <begin position="251"/>
        <end position="272"/>
    </location>
</feature>
<sequence length="292" mass="32944">MSVTETSRTVARSLPAARGAQELGLRRGEFDLAVQLGHIRTTADEAGGRQRVPREEIDRLRAADGFPESLRERLRVVGTAEGAALIGVSRNRFTTLARTGHLTPVRCCLNRYRAVVWLYLAEELQMFADEHPELLTGRLPGRVREDLESGTDRRPRNWRGRCIGLLLRRTDDPWQRAAVMACVLDPVQLAEVVDDPYERAHLTRLRPDLLPGRRDSATSGENVDRLSLADDPDEILWYRVSLALAVDEARADRPAPRPDRLRTLPHGRGRARRRSLLTRLRRGVRRRGAAGP</sequence>
<dbReference type="Proteomes" id="UP001499990">
    <property type="component" value="Unassembled WGS sequence"/>
</dbReference>
<name>A0ABP6SLB3_9ACTN</name>
<feature type="compositionally biased region" description="Basic residues" evidence="1">
    <location>
        <begin position="263"/>
        <end position="272"/>
    </location>
</feature>
<gene>
    <name evidence="2" type="ORF">GCM10020367_62200</name>
</gene>
<dbReference type="InterPro" id="IPR045652">
    <property type="entry name" value="DUF6397"/>
</dbReference>
<reference evidence="3" key="1">
    <citation type="journal article" date="2019" name="Int. J. Syst. Evol. Microbiol.">
        <title>The Global Catalogue of Microorganisms (GCM) 10K type strain sequencing project: providing services to taxonomists for standard genome sequencing and annotation.</title>
        <authorList>
            <consortium name="The Broad Institute Genomics Platform"/>
            <consortium name="The Broad Institute Genome Sequencing Center for Infectious Disease"/>
            <person name="Wu L."/>
            <person name="Ma J."/>
        </authorList>
    </citation>
    <scope>NUCLEOTIDE SEQUENCE [LARGE SCALE GENOMIC DNA]</scope>
    <source>
        <strain evidence="3">JCM 9651</strain>
    </source>
</reference>
<evidence type="ECO:0000256" key="1">
    <source>
        <dbReference type="SAM" id="MobiDB-lite"/>
    </source>
</evidence>
<evidence type="ECO:0000313" key="2">
    <source>
        <dbReference type="EMBL" id="GAA3379279.1"/>
    </source>
</evidence>
<evidence type="ECO:0000313" key="3">
    <source>
        <dbReference type="Proteomes" id="UP001499990"/>
    </source>
</evidence>
<protein>
    <submittedName>
        <fullName evidence="2">DUF6397 family protein</fullName>
    </submittedName>
</protein>